<dbReference type="EMBL" id="BDEC01000192">
    <property type="protein sequence ID" value="GBD69325.1"/>
    <property type="molecule type" value="Genomic_DNA"/>
</dbReference>
<dbReference type="GeneID" id="64053275"/>
<dbReference type="Proteomes" id="UP000236214">
    <property type="component" value="Unassembled WGS sequence"/>
</dbReference>
<comment type="caution">
    <text evidence="1">The sequence shown here is derived from an EMBL/GenBank/DDBJ whole genome shotgun (WGS) entry which is preliminary data.</text>
</comment>
<evidence type="ECO:0000313" key="1">
    <source>
        <dbReference type="EMBL" id="GBD69325.1"/>
    </source>
</evidence>
<name>A0A2H6CKN1_TETHA</name>
<protein>
    <submittedName>
        <fullName evidence="1">Uncharacterized protein</fullName>
    </submittedName>
</protein>
<reference evidence="1 2" key="1">
    <citation type="submission" date="2016-05" db="EMBL/GenBank/DDBJ databases">
        <title>Whole genome sequencing of Tetragenococcus halophilus subsp. halophilus NISL 7118.</title>
        <authorList>
            <person name="Shiwa Y."/>
            <person name="Nishimura I."/>
            <person name="Yoshikawa H."/>
            <person name="Koyama Y."/>
            <person name="Oguma T."/>
        </authorList>
    </citation>
    <scope>NUCLEOTIDE SEQUENCE [LARGE SCALE GENOMIC DNA]</scope>
    <source>
        <strain evidence="1 2">NISL 7118</strain>
    </source>
</reference>
<dbReference type="AlphaFoldDB" id="A0A2H6CKN1"/>
<sequence>MKNLSFSIPVQPCEIPCLSGFFVCHFLKQAKRHRFYSGFPILTTWLVKIRRKKWSVDYFTGKEELCCELQRKLGV</sequence>
<proteinExistence type="predicted"/>
<evidence type="ECO:0000313" key="2">
    <source>
        <dbReference type="Proteomes" id="UP000236214"/>
    </source>
</evidence>
<organism evidence="1 2">
    <name type="scientific">Tetragenococcus halophilus subsp. halophilus</name>
    <dbReference type="NCBI Taxonomy" id="1513897"/>
    <lineage>
        <taxon>Bacteria</taxon>
        <taxon>Bacillati</taxon>
        <taxon>Bacillota</taxon>
        <taxon>Bacilli</taxon>
        <taxon>Lactobacillales</taxon>
        <taxon>Enterococcaceae</taxon>
        <taxon>Tetragenococcus</taxon>
    </lineage>
</organism>
<gene>
    <name evidence="1" type="ORF">TEHN7118_2131</name>
</gene>
<accession>A0A2H6CKN1</accession>
<dbReference type="RefSeq" id="WP_061840158.1">
    <property type="nucleotide sequence ID" value="NZ_BDEB01000017.1"/>
</dbReference>
<keyword evidence="2" id="KW-1185">Reference proteome</keyword>